<gene>
    <name evidence="4" type="ORF">G4Z14_04325</name>
</gene>
<name>A0A6M0QPW4_9RHOB</name>
<evidence type="ECO:0000256" key="2">
    <source>
        <dbReference type="ARBA" id="ARBA00023163"/>
    </source>
</evidence>
<dbReference type="GO" id="GO:0043565">
    <property type="term" value="F:sequence-specific DNA binding"/>
    <property type="evidence" value="ECO:0007669"/>
    <property type="project" value="InterPro"/>
</dbReference>
<dbReference type="InterPro" id="IPR002818">
    <property type="entry name" value="DJ-1/PfpI"/>
</dbReference>
<dbReference type="RefSeq" id="WP_164623565.1">
    <property type="nucleotide sequence ID" value="NZ_JAAIVJ010000002.1"/>
</dbReference>
<dbReference type="EMBL" id="JAAIVJ010000002">
    <property type="protein sequence ID" value="NEY89515.1"/>
    <property type="molecule type" value="Genomic_DNA"/>
</dbReference>
<dbReference type="Gene3D" id="1.10.10.60">
    <property type="entry name" value="Homeodomain-like"/>
    <property type="match status" value="1"/>
</dbReference>
<accession>A0A6M0QPW4</accession>
<dbReference type="Gene3D" id="3.40.50.880">
    <property type="match status" value="1"/>
</dbReference>
<dbReference type="InterPro" id="IPR009057">
    <property type="entry name" value="Homeodomain-like_sf"/>
</dbReference>
<dbReference type="Pfam" id="PF01965">
    <property type="entry name" value="DJ-1_PfpI"/>
    <property type="match status" value="1"/>
</dbReference>
<dbReference type="SUPFAM" id="SSF46689">
    <property type="entry name" value="Homeodomain-like"/>
    <property type="match status" value="2"/>
</dbReference>
<organism evidence="4 5">
    <name type="scientific">Tabrizicola oligotrophica</name>
    <dbReference type="NCBI Taxonomy" id="2710650"/>
    <lineage>
        <taxon>Bacteria</taxon>
        <taxon>Pseudomonadati</taxon>
        <taxon>Pseudomonadota</taxon>
        <taxon>Alphaproteobacteria</taxon>
        <taxon>Rhodobacterales</taxon>
        <taxon>Paracoccaceae</taxon>
        <taxon>Tabrizicola</taxon>
    </lineage>
</organism>
<dbReference type="GO" id="GO:0003700">
    <property type="term" value="F:DNA-binding transcription factor activity"/>
    <property type="evidence" value="ECO:0007669"/>
    <property type="project" value="InterPro"/>
</dbReference>
<dbReference type="InterPro" id="IPR052158">
    <property type="entry name" value="INH-QAR"/>
</dbReference>
<dbReference type="AlphaFoldDB" id="A0A6M0QPW4"/>
<dbReference type="SMART" id="SM00342">
    <property type="entry name" value="HTH_ARAC"/>
    <property type="match status" value="1"/>
</dbReference>
<keyword evidence="5" id="KW-1185">Reference proteome</keyword>
<dbReference type="InterPro" id="IPR018060">
    <property type="entry name" value="HTH_AraC"/>
</dbReference>
<reference evidence="4 5" key="1">
    <citation type="submission" date="2020-02" db="EMBL/GenBank/DDBJ databases">
        <authorList>
            <person name="Chen W.-M."/>
        </authorList>
    </citation>
    <scope>NUCLEOTIDE SEQUENCE [LARGE SCALE GENOMIC DNA]</scope>
    <source>
        <strain evidence="4 5">KMS-5</strain>
    </source>
</reference>
<dbReference type="Proteomes" id="UP000477782">
    <property type="component" value="Unassembled WGS sequence"/>
</dbReference>
<dbReference type="CDD" id="cd03136">
    <property type="entry name" value="GATase1_AraC_ArgR_like"/>
    <property type="match status" value="1"/>
</dbReference>
<evidence type="ECO:0000313" key="5">
    <source>
        <dbReference type="Proteomes" id="UP000477782"/>
    </source>
</evidence>
<dbReference type="PANTHER" id="PTHR43130">
    <property type="entry name" value="ARAC-FAMILY TRANSCRIPTIONAL REGULATOR"/>
    <property type="match status" value="1"/>
</dbReference>
<dbReference type="PANTHER" id="PTHR43130:SF3">
    <property type="entry name" value="HTH-TYPE TRANSCRIPTIONAL REGULATOR RV1931C"/>
    <property type="match status" value="1"/>
</dbReference>
<dbReference type="SUPFAM" id="SSF52317">
    <property type="entry name" value="Class I glutamine amidotransferase-like"/>
    <property type="match status" value="1"/>
</dbReference>
<keyword evidence="2" id="KW-0804">Transcription</keyword>
<dbReference type="InterPro" id="IPR029062">
    <property type="entry name" value="Class_I_gatase-like"/>
</dbReference>
<comment type="caution">
    <text evidence="4">The sequence shown here is derived from an EMBL/GenBank/DDBJ whole genome shotgun (WGS) entry which is preliminary data.</text>
</comment>
<dbReference type="Pfam" id="PF12833">
    <property type="entry name" value="HTH_18"/>
    <property type="match status" value="1"/>
</dbReference>
<feature type="domain" description="HTH araC/xylS-type" evidence="3">
    <location>
        <begin position="222"/>
        <end position="320"/>
    </location>
</feature>
<keyword evidence="1" id="KW-0805">Transcription regulation</keyword>
<proteinExistence type="predicted"/>
<evidence type="ECO:0000256" key="1">
    <source>
        <dbReference type="ARBA" id="ARBA00023015"/>
    </source>
</evidence>
<evidence type="ECO:0000259" key="3">
    <source>
        <dbReference type="PROSITE" id="PS01124"/>
    </source>
</evidence>
<protein>
    <submittedName>
        <fullName evidence="4">GlxA family transcriptional regulator</fullName>
    </submittedName>
</protein>
<dbReference type="PROSITE" id="PS01124">
    <property type="entry name" value="HTH_ARAC_FAMILY_2"/>
    <property type="match status" value="1"/>
</dbReference>
<evidence type="ECO:0000313" key="4">
    <source>
        <dbReference type="EMBL" id="NEY89515.1"/>
    </source>
</evidence>
<sequence length="345" mass="38003">MRTPSDQIIHLLVIVTPNFNLLATTGLIDPLRAANYLDGTARFRWSVASSEGGMTMASNGLGLATQRLGDLVNEPFDMVVVSSSWAPEAHDSPALLAALRKFARNGCAMGALDTGAFLLAKAGLLAGRRATVHYEHIDSLRELREETDVTEDLYVFDDNRFTCCGGTASVDLGLHILRGTCGDSLANAAARYIFHPGARPPGTPQNPAGVEPLGHATPDSVRRVIAEMERHLEEPLTIPELCDKARISQRQINRLFTRYVGKTPQLYYRDIRLDRARGLVTQTELPMSEIAVASGFASQAHFSKAYHERFGIQPRVDRVEGRIPFEFRAWPMHRKPGQQGKTDGE</sequence>